<feature type="transmembrane region" description="Helical" evidence="1">
    <location>
        <begin position="53"/>
        <end position="75"/>
    </location>
</feature>
<name>A0A1S1MQ15_9GAMM</name>
<evidence type="ECO:0000256" key="1">
    <source>
        <dbReference type="SAM" id="Phobius"/>
    </source>
</evidence>
<evidence type="ECO:0000313" key="2">
    <source>
        <dbReference type="EMBL" id="OHU90316.1"/>
    </source>
</evidence>
<keyword evidence="1" id="KW-0472">Membrane</keyword>
<reference evidence="2 3" key="1">
    <citation type="submission" date="2016-09" db="EMBL/GenBank/DDBJ databases">
        <title>Pseudoalteromonas amylolytica sp. nov., isolated from the surface seawater.</title>
        <authorList>
            <person name="Wu Y.-H."/>
            <person name="Cheng H."/>
            <person name="Jin X.-B."/>
            <person name="Wang C.-S."/>
            <person name="Xu X.-W."/>
        </authorList>
    </citation>
    <scope>NUCLEOTIDE SEQUENCE [LARGE SCALE GENOMIC DNA]</scope>
    <source>
        <strain evidence="2 3">JW1</strain>
    </source>
</reference>
<evidence type="ECO:0000313" key="3">
    <source>
        <dbReference type="Proteomes" id="UP000179786"/>
    </source>
</evidence>
<protein>
    <submittedName>
        <fullName evidence="2">Uncharacterized protein</fullName>
    </submittedName>
</protein>
<dbReference type="EMBL" id="MKJU01000026">
    <property type="protein sequence ID" value="OHU90316.1"/>
    <property type="molecule type" value="Genomic_DNA"/>
</dbReference>
<keyword evidence="3" id="KW-1185">Reference proteome</keyword>
<comment type="caution">
    <text evidence="2">The sequence shown here is derived from an EMBL/GenBank/DDBJ whole genome shotgun (WGS) entry which is preliminary data.</text>
</comment>
<feature type="transmembrane region" description="Helical" evidence="1">
    <location>
        <begin position="87"/>
        <end position="112"/>
    </location>
</feature>
<accession>A0A1S1MQ15</accession>
<organism evidence="2 3">
    <name type="scientific">Pseudoalteromonas amylolytica</name>
    <dbReference type="NCBI Taxonomy" id="1859457"/>
    <lineage>
        <taxon>Bacteria</taxon>
        <taxon>Pseudomonadati</taxon>
        <taxon>Pseudomonadota</taxon>
        <taxon>Gammaproteobacteria</taxon>
        <taxon>Alteromonadales</taxon>
        <taxon>Pseudoalteromonadaceae</taxon>
        <taxon>Pseudoalteromonas</taxon>
    </lineage>
</organism>
<proteinExistence type="predicted"/>
<sequence length="294" mass="33055">MVKRACLTLYKVKALTSFSAVYLLNLCWKAPSAFPTYTRINNTIKSESWMKKFIHISIGSFIIFAILIFGSICFYDTHVQNGHWGSVSDMLVALGTALIAYFTFLLVAAAYITSKSWLDKEAHLKATEFLETLAAIFHHQLIIYSTNSKLAIYHDLRKKQVGDEIKFGVKDINGAQSMLQSIGVNTKASSYSEADLASINNYSEVLVPIYKESILKAKSDVDSLIVKAMILASNFGEKVDGVQLDKDIHILRSTNHDNNYAKVKQIIKKYAHAIDMKDFKLTVPDYEPYERGSL</sequence>
<keyword evidence="1" id="KW-1133">Transmembrane helix</keyword>
<dbReference type="Proteomes" id="UP000179786">
    <property type="component" value="Unassembled WGS sequence"/>
</dbReference>
<dbReference type="AlphaFoldDB" id="A0A1S1MQ15"/>
<keyword evidence="1" id="KW-0812">Transmembrane</keyword>
<gene>
    <name evidence="2" type="ORF">BET10_13035</name>
</gene>